<evidence type="ECO:0000256" key="1">
    <source>
        <dbReference type="SAM" id="MobiDB-lite"/>
    </source>
</evidence>
<dbReference type="Proteomes" id="UP000887574">
    <property type="component" value="Unplaced"/>
</dbReference>
<proteinExistence type="predicted"/>
<evidence type="ECO:0000313" key="4">
    <source>
        <dbReference type="WBParaSite" id="jg22429"/>
    </source>
</evidence>
<evidence type="ECO:0000313" key="3">
    <source>
        <dbReference type="Proteomes" id="UP000887574"/>
    </source>
</evidence>
<feature type="region of interest" description="Disordered" evidence="1">
    <location>
        <begin position="72"/>
        <end position="129"/>
    </location>
</feature>
<feature type="compositionally biased region" description="Polar residues" evidence="1">
    <location>
        <begin position="97"/>
        <end position="108"/>
    </location>
</feature>
<dbReference type="AlphaFoldDB" id="A0A915DSE4"/>
<feature type="chain" id="PRO_5037459583" evidence="2">
    <location>
        <begin position="18"/>
        <end position="129"/>
    </location>
</feature>
<accession>A0A915DSE4</accession>
<organism evidence="3 4">
    <name type="scientific">Ditylenchus dipsaci</name>
    <dbReference type="NCBI Taxonomy" id="166011"/>
    <lineage>
        <taxon>Eukaryota</taxon>
        <taxon>Metazoa</taxon>
        <taxon>Ecdysozoa</taxon>
        <taxon>Nematoda</taxon>
        <taxon>Chromadorea</taxon>
        <taxon>Rhabditida</taxon>
        <taxon>Tylenchina</taxon>
        <taxon>Tylenchomorpha</taxon>
        <taxon>Sphaerularioidea</taxon>
        <taxon>Anguinidae</taxon>
        <taxon>Anguininae</taxon>
        <taxon>Ditylenchus</taxon>
    </lineage>
</organism>
<feature type="signal peptide" evidence="2">
    <location>
        <begin position="1"/>
        <end position="17"/>
    </location>
</feature>
<reference evidence="4" key="1">
    <citation type="submission" date="2022-11" db="UniProtKB">
        <authorList>
            <consortium name="WormBaseParasite"/>
        </authorList>
    </citation>
    <scope>IDENTIFICATION</scope>
</reference>
<feature type="compositionally biased region" description="Basic residues" evidence="1">
    <location>
        <begin position="119"/>
        <end position="129"/>
    </location>
</feature>
<dbReference type="WBParaSite" id="jg22429">
    <property type="protein sequence ID" value="jg22429"/>
    <property type="gene ID" value="jg22429"/>
</dbReference>
<protein>
    <submittedName>
        <fullName evidence="4">Uncharacterized protein</fullName>
    </submittedName>
</protein>
<sequence length="129" mass="14501">MYFLLCVVINSFVYVQCAKKKKKTKVKPTATQDYLPPTSFGTDEVRFTTSEESVNQPKRAVPNKKEEMIKKGMLIRQKNEYPTMDDVASDWEDSAESKLNPTKGTGSSLMVKKGDKKATASKKKKKALS</sequence>
<keyword evidence="3" id="KW-1185">Reference proteome</keyword>
<evidence type="ECO:0000256" key="2">
    <source>
        <dbReference type="SAM" id="SignalP"/>
    </source>
</evidence>
<name>A0A915DSE4_9BILA</name>
<keyword evidence="2" id="KW-0732">Signal</keyword>